<dbReference type="GO" id="GO:0005737">
    <property type="term" value="C:cytoplasm"/>
    <property type="evidence" value="ECO:0007669"/>
    <property type="project" value="TreeGrafter"/>
</dbReference>
<dbReference type="InterPro" id="IPR011761">
    <property type="entry name" value="ATP-grasp"/>
</dbReference>
<keyword evidence="1" id="KW-0067">ATP-binding</keyword>
<name>A0A3A4EYX4_9MICC</name>
<keyword evidence="4" id="KW-1185">Reference proteome</keyword>
<dbReference type="GO" id="GO:0046872">
    <property type="term" value="F:metal ion binding"/>
    <property type="evidence" value="ECO:0007669"/>
    <property type="project" value="InterPro"/>
</dbReference>
<dbReference type="GO" id="GO:0009432">
    <property type="term" value="P:SOS response"/>
    <property type="evidence" value="ECO:0007669"/>
    <property type="project" value="TreeGrafter"/>
</dbReference>
<evidence type="ECO:0000313" key="4">
    <source>
        <dbReference type="Proteomes" id="UP000266615"/>
    </source>
</evidence>
<dbReference type="PANTHER" id="PTHR21621:SF0">
    <property type="entry name" value="BETA-CITRYLGLUTAMATE SYNTHASE B-RELATED"/>
    <property type="match status" value="1"/>
</dbReference>
<accession>A0A3A4EYX4</accession>
<reference evidence="3 4" key="1">
    <citation type="submission" date="2018-09" db="EMBL/GenBank/DDBJ databases">
        <title>Nesterenkonia natronophila sp. nov., an alkaliphilic actinobacteriume isolated from a soda lake, and emended description of the genus Nesterenkonia.</title>
        <authorList>
            <person name="Menes R.J."/>
            <person name="Iriarte A."/>
        </authorList>
    </citation>
    <scope>NUCLEOTIDE SEQUENCE [LARGE SCALE GENOMIC DNA]</scope>
    <source>
        <strain evidence="3 4">M8</strain>
    </source>
</reference>
<proteinExistence type="predicted"/>
<dbReference type="PROSITE" id="PS50975">
    <property type="entry name" value="ATP_GRASP"/>
    <property type="match status" value="1"/>
</dbReference>
<evidence type="ECO:0000256" key="1">
    <source>
        <dbReference type="PROSITE-ProRule" id="PRU00409"/>
    </source>
</evidence>
<evidence type="ECO:0000259" key="2">
    <source>
        <dbReference type="PROSITE" id="PS50975"/>
    </source>
</evidence>
<evidence type="ECO:0000313" key="3">
    <source>
        <dbReference type="EMBL" id="RJN31072.1"/>
    </source>
</evidence>
<feature type="domain" description="ATP-grasp" evidence="2">
    <location>
        <begin position="80"/>
        <end position="337"/>
    </location>
</feature>
<sequence>MEEPNEYPLADQMRDLGHAGLSTVLLERECLTFGLSTLRTSEQTFMAFSTDGPSLPFNKSGTVLNSRPAGPLTTDKHSTRMLLQQSGLPTPRGKCFGHGNLRAAAAYAEELGYPVVLKPLHGAQGHGVVTGISSTEDLQWAFRDVAESAYAHDDIIVEEQIEGEAYRIIVVGDRAVSALISRRGAITGDGKHTVSQLIERRQELRRRNPHLMARPIRIDERMRHLLARQDATLDSVLRSGRVVTFTYGSNTHLGGEPAQVLPEVHSSILEASVRAVQALPGLGFGGVDFLVPDISKPLTQQRAGICEINSLPAIDSHEYPLYGAPMPVAREMVAESAARSGLPLGEYREVLDLEVTIEAPEATWRYRSWLRAKARRMGLRCRMRRAGQGRVSAELQGGARHAAVWLALIQHNRLRVPVRQVETIHA</sequence>
<organism evidence="3 4">
    <name type="scientific">Nesterenkonia natronophila</name>
    <dbReference type="NCBI Taxonomy" id="2174932"/>
    <lineage>
        <taxon>Bacteria</taxon>
        <taxon>Bacillati</taxon>
        <taxon>Actinomycetota</taxon>
        <taxon>Actinomycetes</taxon>
        <taxon>Micrococcales</taxon>
        <taxon>Micrococcaceae</taxon>
        <taxon>Nesterenkonia</taxon>
    </lineage>
</organism>
<keyword evidence="1" id="KW-0547">Nucleotide-binding</keyword>
<dbReference type="InterPro" id="IPR005479">
    <property type="entry name" value="CPAse_ATP-bd"/>
</dbReference>
<dbReference type="EMBL" id="QYZP01000003">
    <property type="protein sequence ID" value="RJN31072.1"/>
    <property type="molecule type" value="Genomic_DNA"/>
</dbReference>
<dbReference type="AlphaFoldDB" id="A0A3A4EYX4"/>
<dbReference type="Pfam" id="PF02786">
    <property type="entry name" value="CPSase_L_D2"/>
    <property type="match status" value="1"/>
</dbReference>
<comment type="caution">
    <text evidence="3">The sequence shown here is derived from an EMBL/GenBank/DDBJ whole genome shotgun (WGS) entry which is preliminary data.</text>
</comment>
<dbReference type="SUPFAM" id="SSF56059">
    <property type="entry name" value="Glutathione synthetase ATP-binding domain-like"/>
    <property type="match status" value="1"/>
</dbReference>
<dbReference type="GO" id="GO:0018169">
    <property type="term" value="F:ribosomal S6-glutamic acid ligase activity"/>
    <property type="evidence" value="ECO:0007669"/>
    <property type="project" value="TreeGrafter"/>
</dbReference>
<dbReference type="GO" id="GO:0005524">
    <property type="term" value="F:ATP binding"/>
    <property type="evidence" value="ECO:0007669"/>
    <property type="project" value="UniProtKB-UniRule"/>
</dbReference>
<protein>
    <submittedName>
        <fullName evidence="3">ATP-grasp domain-containing protein</fullName>
    </submittedName>
</protein>
<dbReference type="Proteomes" id="UP000266615">
    <property type="component" value="Unassembled WGS sequence"/>
</dbReference>
<dbReference type="PANTHER" id="PTHR21621">
    <property type="entry name" value="RIBOSOMAL PROTEIN S6 MODIFICATION PROTEIN"/>
    <property type="match status" value="1"/>
</dbReference>
<dbReference type="Gene3D" id="3.30.470.20">
    <property type="entry name" value="ATP-grasp fold, B domain"/>
    <property type="match status" value="2"/>
</dbReference>
<gene>
    <name evidence="3" type="ORF">D3250_09370</name>
</gene>